<gene>
    <name evidence="1" type="ORF">GCM10009107_27370</name>
</gene>
<dbReference type="Proteomes" id="UP001500279">
    <property type="component" value="Unassembled WGS sequence"/>
</dbReference>
<evidence type="ECO:0000313" key="2">
    <source>
        <dbReference type="Proteomes" id="UP001500279"/>
    </source>
</evidence>
<organism evidence="1 2">
    <name type="scientific">Ideonella azotifigens</name>
    <dbReference type="NCBI Taxonomy" id="513160"/>
    <lineage>
        <taxon>Bacteria</taxon>
        <taxon>Pseudomonadati</taxon>
        <taxon>Pseudomonadota</taxon>
        <taxon>Betaproteobacteria</taxon>
        <taxon>Burkholderiales</taxon>
        <taxon>Sphaerotilaceae</taxon>
        <taxon>Ideonella</taxon>
    </lineage>
</organism>
<dbReference type="EMBL" id="BAAAEW010000016">
    <property type="protein sequence ID" value="GAA0752965.1"/>
    <property type="molecule type" value="Genomic_DNA"/>
</dbReference>
<name>A0ABN1K2V1_9BURK</name>
<sequence length="214" mass="23341">MAISSTSPEAAGDKGAHLGGQPALTWPLVLPAELDPAMAASLTTALEKALHLMVDTGQQITVLSRADRLAELATGLLEPQLELVEDRVHRMKTVNEVFGQGDWLTAEQINALQLDPPANKAHPASDWKRRGRIFSVNYGGKEYFARYQFDALYQPLPIVKEVLKALGEAADPWVLASWFHFPNGWLNAEAPKDSLDHAQAVLGAAAKRQATYHA</sequence>
<accession>A0ABN1K2V1</accession>
<dbReference type="RefSeq" id="WP_141288424.1">
    <property type="nucleotide sequence ID" value="NZ_BAAAEW010000016.1"/>
</dbReference>
<keyword evidence="2" id="KW-1185">Reference proteome</keyword>
<protein>
    <submittedName>
        <fullName evidence="1">Uncharacterized protein</fullName>
    </submittedName>
</protein>
<comment type="caution">
    <text evidence="1">The sequence shown here is derived from an EMBL/GenBank/DDBJ whole genome shotgun (WGS) entry which is preliminary data.</text>
</comment>
<reference evidence="1 2" key="1">
    <citation type="journal article" date="2019" name="Int. J. Syst. Evol. Microbiol.">
        <title>The Global Catalogue of Microorganisms (GCM) 10K type strain sequencing project: providing services to taxonomists for standard genome sequencing and annotation.</title>
        <authorList>
            <consortium name="The Broad Institute Genomics Platform"/>
            <consortium name="The Broad Institute Genome Sequencing Center for Infectious Disease"/>
            <person name="Wu L."/>
            <person name="Ma J."/>
        </authorList>
    </citation>
    <scope>NUCLEOTIDE SEQUENCE [LARGE SCALE GENOMIC DNA]</scope>
    <source>
        <strain evidence="1 2">JCM 15503</strain>
    </source>
</reference>
<proteinExistence type="predicted"/>
<evidence type="ECO:0000313" key="1">
    <source>
        <dbReference type="EMBL" id="GAA0752965.1"/>
    </source>
</evidence>